<protein>
    <submittedName>
        <fullName evidence="2">Putative phosphinothricin N-acetyltransferase</fullName>
    </submittedName>
</protein>
<evidence type="ECO:0000313" key="2">
    <source>
        <dbReference type="EMBL" id="ERJ86697.1"/>
    </source>
</evidence>
<accession>U2K356</accession>
<dbReference type="PATRIC" id="fig|411473.3.peg.2902"/>
<dbReference type="HOGENOM" id="CLU_013985_4_2_9"/>
<dbReference type="Gene3D" id="3.40.630.30">
    <property type="match status" value="1"/>
</dbReference>
<dbReference type="CDD" id="cd04301">
    <property type="entry name" value="NAT_SF"/>
    <property type="match status" value="1"/>
</dbReference>
<name>U2K356_9FIRM</name>
<evidence type="ECO:0000259" key="1">
    <source>
        <dbReference type="PROSITE" id="PS51186"/>
    </source>
</evidence>
<keyword evidence="3" id="KW-1185">Reference proteome</keyword>
<dbReference type="InterPro" id="IPR000182">
    <property type="entry name" value="GNAT_dom"/>
</dbReference>
<dbReference type="SUPFAM" id="SSF55729">
    <property type="entry name" value="Acyl-CoA N-acyltransferases (Nat)"/>
    <property type="match status" value="1"/>
</dbReference>
<dbReference type="Pfam" id="PF13420">
    <property type="entry name" value="Acetyltransf_4"/>
    <property type="match status" value="1"/>
</dbReference>
<dbReference type="GO" id="GO:0016747">
    <property type="term" value="F:acyltransferase activity, transferring groups other than amino-acyl groups"/>
    <property type="evidence" value="ECO:0007669"/>
    <property type="project" value="InterPro"/>
</dbReference>
<reference evidence="2 3" key="1">
    <citation type="submission" date="2013-07" db="EMBL/GenBank/DDBJ databases">
        <authorList>
            <person name="Weinstock G."/>
            <person name="Sodergren E."/>
            <person name="Wylie T."/>
            <person name="Fulton L."/>
            <person name="Fulton R."/>
            <person name="Fronick C."/>
            <person name="O'Laughlin M."/>
            <person name="Godfrey J."/>
            <person name="Miner T."/>
            <person name="Herter B."/>
            <person name="Appelbaum E."/>
            <person name="Cordes M."/>
            <person name="Lek S."/>
            <person name="Wollam A."/>
            <person name="Pepin K.H."/>
            <person name="Palsikar V.B."/>
            <person name="Mitreva M."/>
            <person name="Wilson R.K."/>
        </authorList>
    </citation>
    <scope>NUCLEOTIDE SEQUENCE [LARGE SCALE GENOMIC DNA]</scope>
    <source>
        <strain evidence="2 3">ATCC 27760</strain>
    </source>
</reference>
<dbReference type="STRING" id="411473.RUMCAL_03466"/>
<feature type="domain" description="N-acetyltransferase" evidence="1">
    <location>
        <begin position="16"/>
        <end position="185"/>
    </location>
</feature>
<dbReference type="InterPro" id="IPR016181">
    <property type="entry name" value="Acyl_CoA_acyltransferase"/>
</dbReference>
<dbReference type="Proteomes" id="UP000016662">
    <property type="component" value="Unassembled WGS sequence"/>
</dbReference>
<dbReference type="AlphaFoldDB" id="U2K356"/>
<dbReference type="PANTHER" id="PTHR43072:SF8">
    <property type="entry name" value="ACYLTRANSFERASE FABY-RELATED"/>
    <property type="match status" value="1"/>
</dbReference>
<keyword evidence="2" id="KW-0808">Transferase</keyword>
<organism evidence="2 3">
    <name type="scientific">Ruminococcus callidus ATCC 27760</name>
    <dbReference type="NCBI Taxonomy" id="411473"/>
    <lineage>
        <taxon>Bacteria</taxon>
        <taxon>Bacillati</taxon>
        <taxon>Bacillota</taxon>
        <taxon>Clostridia</taxon>
        <taxon>Eubacteriales</taxon>
        <taxon>Oscillospiraceae</taxon>
        <taxon>Ruminococcus</taxon>
    </lineage>
</organism>
<comment type="caution">
    <text evidence="2">The sequence shown here is derived from an EMBL/GenBank/DDBJ whole genome shotgun (WGS) entry which is preliminary data.</text>
</comment>
<gene>
    <name evidence="2" type="ORF">RUMCAL_03466</name>
</gene>
<dbReference type="PROSITE" id="PS51186">
    <property type="entry name" value="GNAT"/>
    <property type="match status" value="1"/>
</dbReference>
<proteinExistence type="predicted"/>
<sequence length="197" mass="22715">MYPKQRIIKGGIIMPIQIRAAVPADAPALLAIYAPYVEQTAITFEYDVPAEAEFTRRIVDTLQNYPYLVAEQDGVPVGYAYAGKFHERAAYDWSVETSIYVEQHRKRQGIGRLLHDALEQELRRRHFLNMNACVACPIGENDPYLTRDSICFHEKLGYRMVGEFHQCGYKFGRWYHMVWLEKHIGSHEGTPLPVLRG</sequence>
<evidence type="ECO:0000313" key="3">
    <source>
        <dbReference type="Proteomes" id="UP000016662"/>
    </source>
</evidence>
<dbReference type="PANTHER" id="PTHR43072">
    <property type="entry name" value="N-ACETYLTRANSFERASE"/>
    <property type="match status" value="1"/>
</dbReference>
<dbReference type="EMBL" id="AWVF01000471">
    <property type="protein sequence ID" value="ERJ86697.1"/>
    <property type="molecule type" value="Genomic_DNA"/>
</dbReference>
<dbReference type="eggNOG" id="COG1247">
    <property type="taxonomic scope" value="Bacteria"/>
</dbReference>